<dbReference type="CDD" id="cd12823">
    <property type="entry name" value="Mrs2_Mfm1p-like"/>
    <property type="match status" value="1"/>
</dbReference>
<keyword evidence="3 9" id="KW-0812">Transmembrane</keyword>
<keyword evidence="4 9" id="KW-0460">Magnesium</keyword>
<dbReference type="OrthoDB" id="10251508at2759"/>
<keyword evidence="9" id="KW-0999">Mitochondrion inner membrane</keyword>
<feature type="region of interest" description="Disordered" evidence="10">
    <location>
        <begin position="167"/>
        <end position="193"/>
    </location>
</feature>
<comment type="caution">
    <text evidence="11">The sequence shown here is derived from an EMBL/GenBank/DDBJ whole genome shotgun (WGS) entry which is preliminary data.</text>
</comment>
<dbReference type="SUPFAM" id="SSF144083">
    <property type="entry name" value="Magnesium transport protein CorA, transmembrane region"/>
    <property type="match status" value="1"/>
</dbReference>
<dbReference type="Pfam" id="PF22099">
    <property type="entry name" value="MRS2-like"/>
    <property type="match status" value="1"/>
</dbReference>
<dbReference type="InterPro" id="IPR045863">
    <property type="entry name" value="CorA_TM1_TM2"/>
</dbReference>
<evidence type="ECO:0000313" key="12">
    <source>
        <dbReference type="Proteomes" id="UP000794436"/>
    </source>
</evidence>
<evidence type="ECO:0000256" key="3">
    <source>
        <dbReference type="ARBA" id="ARBA00022692"/>
    </source>
</evidence>
<feature type="compositionally biased region" description="Pro residues" evidence="10">
    <location>
        <begin position="1"/>
        <end position="11"/>
    </location>
</feature>
<dbReference type="GO" id="GO:0015095">
    <property type="term" value="F:magnesium ion transmembrane transporter activity"/>
    <property type="evidence" value="ECO:0007669"/>
    <property type="project" value="TreeGrafter"/>
</dbReference>
<reference evidence="11" key="1">
    <citation type="submission" date="2019-03" db="EMBL/GenBank/DDBJ databases">
        <title>Long read genome sequence of the mycoparasitic Pythium oligandrum ATCC 38472 isolated from sugarbeet rhizosphere.</title>
        <authorList>
            <person name="Gaulin E."/>
        </authorList>
    </citation>
    <scope>NUCLEOTIDE SEQUENCE</scope>
    <source>
        <strain evidence="11">ATCC 38472_TT</strain>
    </source>
</reference>
<evidence type="ECO:0000256" key="9">
    <source>
        <dbReference type="RuleBase" id="RU366042"/>
    </source>
</evidence>
<dbReference type="PANTHER" id="PTHR13890">
    <property type="entry name" value="RNA SPLICING PROTEIN MRS2, MITOCHONDRIAL"/>
    <property type="match status" value="1"/>
</dbReference>
<feature type="transmembrane region" description="Helical" evidence="9">
    <location>
        <begin position="491"/>
        <end position="514"/>
    </location>
</feature>
<dbReference type="EMBL" id="SPLM01000072">
    <property type="protein sequence ID" value="TMW63223.1"/>
    <property type="molecule type" value="Genomic_DNA"/>
</dbReference>
<sequence>MSEHQPPPPPLSSTSSTANTSRTNSANDVPLLRTQLASNAASSSAPGSREASGDLTMRLDSGEPRYRLPELAEAMKQTVSYGGCEVSPIAAYRRIDLPDEPEEPKTSQRSSRSSKTSTSSKKYNCQFDGGGGRTSARGNTLILRFDANGAVSFQEMSRMDVLRMTQEAARPKRHDSFASVDTQGDEEDQSQEELRPARTVMLGGTMGRRGSRRISEPRVMDCAKIVDVQGVHARDIRKLDNMFAVSNEPSIIVRKQAIIMNADPLRAVIMRNVCLVFVPDGADSLLSNLREKFLEHAHPEATEQPFELSALEALLATICRHFEHEYEKTAPVVSKALDRLAHGKIATAELETLRSFKNSMNEFESQVNGVRRALMDILDNEEDLRLLHLSKLYDEPSLLTDLYSFDSEDVEVLIENYLQDIYSTRTKANLMQHRIQNTESLVMLKLDSMRNYLLGVELIFTLVAISISVGTYITGAFGMNLNSHLQEEEGWFWGVVIFTLIVFITSTVTGVLFFRKKGVLG</sequence>
<dbReference type="Gene3D" id="2.40.128.330">
    <property type="match status" value="1"/>
</dbReference>
<evidence type="ECO:0000256" key="2">
    <source>
        <dbReference type="ARBA" id="ARBA00022448"/>
    </source>
</evidence>
<dbReference type="FunFam" id="1.20.58.340:FF:000025">
    <property type="entry name" value="CorA Metal Ion Transporter (MIT) Family"/>
    <property type="match status" value="1"/>
</dbReference>
<dbReference type="GO" id="GO:0005743">
    <property type="term" value="C:mitochondrial inner membrane"/>
    <property type="evidence" value="ECO:0007669"/>
    <property type="project" value="UniProtKB-SubCell"/>
</dbReference>
<comment type="similarity">
    <text evidence="9">Belongs to the CorA metal ion transporter (MIT) (TC 1.A.35) family.</text>
</comment>
<feature type="region of interest" description="Disordered" evidence="10">
    <location>
        <begin position="95"/>
        <end position="133"/>
    </location>
</feature>
<evidence type="ECO:0000256" key="5">
    <source>
        <dbReference type="ARBA" id="ARBA00022946"/>
    </source>
</evidence>
<dbReference type="AlphaFoldDB" id="A0A8K1FM12"/>
<dbReference type="Proteomes" id="UP000794436">
    <property type="component" value="Unassembled WGS sequence"/>
</dbReference>
<dbReference type="InterPro" id="IPR039204">
    <property type="entry name" value="MRS2-like"/>
</dbReference>
<keyword evidence="8 9" id="KW-0472">Membrane</keyword>
<feature type="transmembrane region" description="Helical" evidence="9">
    <location>
        <begin position="452"/>
        <end position="479"/>
    </location>
</feature>
<dbReference type="PANTHER" id="PTHR13890:SF0">
    <property type="entry name" value="MAGNESIUM TRANSPORTER MRS2 HOMOLOG, MITOCHONDRIAL"/>
    <property type="match status" value="1"/>
</dbReference>
<accession>A0A8K1FM12</accession>
<evidence type="ECO:0000256" key="10">
    <source>
        <dbReference type="SAM" id="MobiDB-lite"/>
    </source>
</evidence>
<dbReference type="Gene3D" id="1.20.58.340">
    <property type="entry name" value="Magnesium transport protein CorA, transmembrane region"/>
    <property type="match status" value="2"/>
</dbReference>
<feature type="region of interest" description="Disordered" evidence="10">
    <location>
        <begin position="1"/>
        <end position="62"/>
    </location>
</feature>
<evidence type="ECO:0000256" key="7">
    <source>
        <dbReference type="ARBA" id="ARBA00023065"/>
    </source>
</evidence>
<evidence type="ECO:0000256" key="8">
    <source>
        <dbReference type="ARBA" id="ARBA00023136"/>
    </source>
</evidence>
<keyword evidence="12" id="KW-1185">Reference proteome</keyword>
<feature type="compositionally biased region" description="Low complexity" evidence="10">
    <location>
        <begin position="12"/>
        <end position="27"/>
    </location>
</feature>
<keyword evidence="7 9" id="KW-0406">Ion transport</keyword>
<keyword evidence="9" id="KW-0496">Mitochondrion</keyword>
<name>A0A8K1FM12_PYTOL</name>
<evidence type="ECO:0000313" key="11">
    <source>
        <dbReference type="EMBL" id="TMW63223.1"/>
    </source>
</evidence>
<evidence type="ECO:0000256" key="1">
    <source>
        <dbReference type="ARBA" id="ARBA00004141"/>
    </source>
</evidence>
<comment type="subcellular location">
    <subcellularLocation>
        <location evidence="1">Membrane</location>
        <topology evidence="1">Multi-pass membrane protein</topology>
    </subcellularLocation>
    <subcellularLocation>
        <location evidence="9">Mitochondrion inner membrane</location>
        <topology evidence="9">Multi-pass membrane protein</topology>
    </subcellularLocation>
</comment>
<keyword evidence="5" id="KW-0809">Transit peptide</keyword>
<feature type="compositionally biased region" description="Low complexity" evidence="10">
    <location>
        <begin position="107"/>
        <end position="122"/>
    </location>
</feature>
<gene>
    <name evidence="11" type="ORF">Poli38472_002164</name>
</gene>
<evidence type="ECO:0000256" key="6">
    <source>
        <dbReference type="ARBA" id="ARBA00022989"/>
    </source>
</evidence>
<evidence type="ECO:0000256" key="4">
    <source>
        <dbReference type="ARBA" id="ARBA00022842"/>
    </source>
</evidence>
<organism evidence="11 12">
    <name type="scientific">Pythium oligandrum</name>
    <name type="common">Mycoparasitic fungus</name>
    <dbReference type="NCBI Taxonomy" id="41045"/>
    <lineage>
        <taxon>Eukaryota</taxon>
        <taxon>Sar</taxon>
        <taxon>Stramenopiles</taxon>
        <taxon>Oomycota</taxon>
        <taxon>Peronosporomycetes</taxon>
        <taxon>Pythiales</taxon>
        <taxon>Pythiaceae</taxon>
        <taxon>Pythium</taxon>
    </lineage>
</organism>
<proteinExistence type="inferred from homology"/>
<keyword evidence="6 9" id="KW-1133">Transmembrane helix</keyword>
<protein>
    <recommendedName>
        <fullName evidence="9">Magnesium transporter</fullName>
    </recommendedName>
</protein>
<keyword evidence="2 9" id="KW-0813">Transport</keyword>